<evidence type="ECO:0000256" key="1">
    <source>
        <dbReference type="ARBA" id="ARBA00004141"/>
    </source>
</evidence>
<dbReference type="PANTHER" id="PTHR43027">
    <property type="entry name" value="DOXORUBICIN RESISTANCE ABC TRANSPORTER PERMEASE PROTEIN DRRC-RELATED"/>
    <property type="match status" value="1"/>
</dbReference>
<comment type="caution">
    <text evidence="7">The sequence shown here is derived from an EMBL/GenBank/DDBJ whole genome shotgun (WGS) entry which is preliminary data.</text>
</comment>
<keyword evidence="3 5" id="KW-1133">Transmembrane helix</keyword>
<dbReference type="Pfam" id="PF12698">
    <property type="entry name" value="ABC2_membrane_3"/>
    <property type="match status" value="1"/>
</dbReference>
<evidence type="ECO:0000313" key="7">
    <source>
        <dbReference type="EMBL" id="MFC0470009.1"/>
    </source>
</evidence>
<dbReference type="Proteomes" id="UP001589838">
    <property type="component" value="Unassembled WGS sequence"/>
</dbReference>
<dbReference type="EMBL" id="JBHLUX010000016">
    <property type="protein sequence ID" value="MFC0470009.1"/>
    <property type="molecule type" value="Genomic_DNA"/>
</dbReference>
<protein>
    <submittedName>
        <fullName evidence="7">ABC transporter permease</fullName>
    </submittedName>
</protein>
<gene>
    <name evidence="7" type="ORF">ACFFHM_05575</name>
</gene>
<accession>A0ABV6K9T2</accession>
<evidence type="ECO:0000256" key="4">
    <source>
        <dbReference type="ARBA" id="ARBA00023136"/>
    </source>
</evidence>
<keyword evidence="4 5" id="KW-0472">Membrane</keyword>
<comment type="subcellular location">
    <subcellularLocation>
        <location evidence="1">Membrane</location>
        <topology evidence="1">Multi-pass membrane protein</topology>
    </subcellularLocation>
</comment>
<feature type="transmembrane region" description="Helical" evidence="5">
    <location>
        <begin position="20"/>
        <end position="41"/>
    </location>
</feature>
<evidence type="ECO:0000256" key="5">
    <source>
        <dbReference type="SAM" id="Phobius"/>
    </source>
</evidence>
<feature type="transmembrane region" description="Helical" evidence="5">
    <location>
        <begin position="340"/>
        <end position="360"/>
    </location>
</feature>
<feature type="transmembrane region" description="Helical" evidence="5">
    <location>
        <begin position="270"/>
        <end position="300"/>
    </location>
</feature>
<keyword evidence="2 5" id="KW-0812">Transmembrane</keyword>
<feature type="transmembrane region" description="Helical" evidence="5">
    <location>
        <begin position="397"/>
        <end position="419"/>
    </location>
</feature>
<keyword evidence="8" id="KW-1185">Reference proteome</keyword>
<sequence length="425" mass="46439">MGTFLKKDILILLRDRSDLLILLMMPFILLTILGFALRGLLGGDTEALNMKVALVELDNEQAGVEQFIEELEHMSLPEEVVDELRVAAADVSPLPLLHRTLDDKSLQDMIEIEELEASVAKQALLDGEVAAILIVPEEFTYSSLQRMLFNEGEGSELSIMVHDHSSLQANTFQTIIDQFVRTLNFETAISMAAKEEAGVMIPVAETIELGGIETVSTNDPINSFQYYTIAMAVMFVLFAGSTISSKAYVEKTQHVFYRILLSGKHPFVYLSGKVISTIVVVLGQLLILFSLSGLIFQPFLETSLEFWLGMALISLVLAICVGGFAALLTSLVVRFNSDAVSHIFSGGIVSIFAFAGGSFMPVSEMPAIIGNIGSWTPNGAALSAYLQWMQGFGMSSLLVPLGRITGMALVLLLVSIFIFPRRRSI</sequence>
<reference evidence="7 8" key="1">
    <citation type="submission" date="2024-09" db="EMBL/GenBank/DDBJ databases">
        <authorList>
            <person name="Sun Q."/>
            <person name="Mori K."/>
        </authorList>
    </citation>
    <scope>NUCLEOTIDE SEQUENCE [LARGE SCALE GENOMIC DNA]</scope>
    <source>
        <strain evidence="7 8">NCAIM B.02610</strain>
    </source>
</reference>
<feature type="transmembrane region" description="Helical" evidence="5">
    <location>
        <begin position="306"/>
        <end position="328"/>
    </location>
</feature>
<dbReference type="InterPro" id="IPR052902">
    <property type="entry name" value="ABC-2_transporter"/>
</dbReference>
<organism evidence="7 8">
    <name type="scientific">Halalkalibacter kiskunsagensis</name>
    <dbReference type="NCBI Taxonomy" id="1548599"/>
    <lineage>
        <taxon>Bacteria</taxon>
        <taxon>Bacillati</taxon>
        <taxon>Bacillota</taxon>
        <taxon>Bacilli</taxon>
        <taxon>Bacillales</taxon>
        <taxon>Bacillaceae</taxon>
        <taxon>Halalkalibacter</taxon>
    </lineage>
</organism>
<name>A0ABV6K9T2_9BACI</name>
<dbReference type="RefSeq" id="WP_335963328.1">
    <property type="nucleotide sequence ID" value="NZ_JAXBLX010000047.1"/>
</dbReference>
<feature type="transmembrane region" description="Helical" evidence="5">
    <location>
        <begin position="226"/>
        <end position="249"/>
    </location>
</feature>
<feature type="domain" description="ABC-2 type transporter transmembrane" evidence="6">
    <location>
        <begin position="19"/>
        <end position="416"/>
    </location>
</feature>
<dbReference type="PANTHER" id="PTHR43027:SF1">
    <property type="entry name" value="DOXORUBICIN RESISTANCE ABC TRANSPORTER PERMEASE PROTEIN DRRC-RELATED"/>
    <property type="match status" value="1"/>
</dbReference>
<dbReference type="InterPro" id="IPR013525">
    <property type="entry name" value="ABC2_TM"/>
</dbReference>
<evidence type="ECO:0000256" key="3">
    <source>
        <dbReference type="ARBA" id="ARBA00022989"/>
    </source>
</evidence>
<evidence type="ECO:0000256" key="2">
    <source>
        <dbReference type="ARBA" id="ARBA00022692"/>
    </source>
</evidence>
<evidence type="ECO:0000313" key="8">
    <source>
        <dbReference type="Proteomes" id="UP001589838"/>
    </source>
</evidence>
<evidence type="ECO:0000259" key="6">
    <source>
        <dbReference type="Pfam" id="PF12698"/>
    </source>
</evidence>
<proteinExistence type="predicted"/>